<dbReference type="InterPro" id="IPR037401">
    <property type="entry name" value="SnoaL-like"/>
</dbReference>
<dbReference type="CDD" id="cd00531">
    <property type="entry name" value="NTF2_like"/>
    <property type="match status" value="1"/>
</dbReference>
<dbReference type="EMBL" id="BAAATD010000009">
    <property type="protein sequence ID" value="GAA2617455.1"/>
    <property type="molecule type" value="Genomic_DNA"/>
</dbReference>
<evidence type="ECO:0000313" key="3">
    <source>
        <dbReference type="EMBL" id="GAA2617455.1"/>
    </source>
</evidence>
<feature type="compositionally biased region" description="Basic and acidic residues" evidence="1">
    <location>
        <begin position="143"/>
        <end position="152"/>
    </location>
</feature>
<dbReference type="Proteomes" id="UP001501509">
    <property type="component" value="Unassembled WGS sequence"/>
</dbReference>
<dbReference type="InterPro" id="IPR032710">
    <property type="entry name" value="NTF2-like_dom_sf"/>
</dbReference>
<comment type="caution">
    <text evidence="3">The sequence shown here is derived from an EMBL/GenBank/DDBJ whole genome shotgun (WGS) entry which is preliminary data.</text>
</comment>
<feature type="region of interest" description="Disordered" evidence="1">
    <location>
        <begin position="143"/>
        <end position="166"/>
    </location>
</feature>
<reference evidence="3 4" key="1">
    <citation type="journal article" date="2019" name="Int. J. Syst. Evol. Microbiol.">
        <title>The Global Catalogue of Microorganisms (GCM) 10K type strain sequencing project: providing services to taxonomists for standard genome sequencing and annotation.</title>
        <authorList>
            <consortium name="The Broad Institute Genomics Platform"/>
            <consortium name="The Broad Institute Genome Sequencing Center for Infectious Disease"/>
            <person name="Wu L."/>
            <person name="Ma J."/>
        </authorList>
    </citation>
    <scope>NUCLEOTIDE SEQUENCE [LARGE SCALE GENOMIC DNA]</scope>
    <source>
        <strain evidence="3 4">JCM 6833</strain>
    </source>
</reference>
<dbReference type="Gene3D" id="3.10.450.50">
    <property type="match status" value="1"/>
</dbReference>
<accession>A0ABN3Q593</accession>
<gene>
    <name evidence="3" type="ORF">GCM10010411_60880</name>
</gene>
<organism evidence="3 4">
    <name type="scientific">Actinomadura fulvescens</name>
    <dbReference type="NCBI Taxonomy" id="46160"/>
    <lineage>
        <taxon>Bacteria</taxon>
        <taxon>Bacillati</taxon>
        <taxon>Actinomycetota</taxon>
        <taxon>Actinomycetes</taxon>
        <taxon>Streptosporangiales</taxon>
        <taxon>Thermomonosporaceae</taxon>
        <taxon>Actinomadura</taxon>
    </lineage>
</organism>
<evidence type="ECO:0000313" key="4">
    <source>
        <dbReference type="Proteomes" id="UP001501509"/>
    </source>
</evidence>
<protein>
    <submittedName>
        <fullName evidence="3">Nuclear transport factor 2 family protein</fullName>
    </submittedName>
</protein>
<sequence length="166" mass="18143">MSVRTEGSVRPESPPFAAVYADVQQFYARHMHLLDAGAADEWAATFTEDGVFAPPSAPEPIRGRASLAAGVRESFAKLTAAGEVHRHLLSMVAVEPRPDGSLLVRSYAQVIATPRDGAARLHLMCVCEDVLVREDGELRVRERRVTRDDRPDLQPASGGDRRADAR</sequence>
<evidence type="ECO:0000259" key="2">
    <source>
        <dbReference type="Pfam" id="PF13577"/>
    </source>
</evidence>
<dbReference type="Pfam" id="PF13577">
    <property type="entry name" value="SnoaL_4"/>
    <property type="match status" value="1"/>
</dbReference>
<evidence type="ECO:0000256" key="1">
    <source>
        <dbReference type="SAM" id="MobiDB-lite"/>
    </source>
</evidence>
<keyword evidence="4" id="KW-1185">Reference proteome</keyword>
<feature type="domain" description="SnoaL-like" evidence="2">
    <location>
        <begin position="20"/>
        <end position="144"/>
    </location>
</feature>
<dbReference type="RefSeq" id="WP_344545911.1">
    <property type="nucleotide sequence ID" value="NZ_BAAATD010000009.1"/>
</dbReference>
<dbReference type="SUPFAM" id="SSF54427">
    <property type="entry name" value="NTF2-like"/>
    <property type="match status" value="1"/>
</dbReference>
<name>A0ABN3Q593_9ACTN</name>
<proteinExistence type="predicted"/>